<sequence length="174" mass="18929">MHFRFTLLSLLMATVTASLSSPTAFISQQRTDSLSVHHFEAVETPAADAIFGLRGGAMGVEKDLALKATYFVAGAYGLQFFLAPKFTIEQNFEVTVDDYHSFLGRFCGMTMLVAIYALTKMDIDVSFPISFGWNVLVAIFGPAYAEFCLKTTPMHKMGVGLVSAVLLTHALAAL</sequence>
<dbReference type="EMBL" id="BRXW01000699">
    <property type="protein sequence ID" value="GMH74560.1"/>
    <property type="molecule type" value="Genomic_DNA"/>
</dbReference>
<keyword evidence="1" id="KW-1133">Transmembrane helix</keyword>
<evidence type="ECO:0000256" key="1">
    <source>
        <dbReference type="SAM" id="Phobius"/>
    </source>
</evidence>
<proteinExistence type="predicted"/>
<feature type="chain" id="PRO_5040898082" evidence="2">
    <location>
        <begin position="18"/>
        <end position="174"/>
    </location>
</feature>
<name>A0A9W7AV91_9STRA</name>
<dbReference type="Proteomes" id="UP001165122">
    <property type="component" value="Unassembled WGS sequence"/>
</dbReference>
<evidence type="ECO:0000256" key="2">
    <source>
        <dbReference type="SAM" id="SignalP"/>
    </source>
</evidence>
<dbReference type="OrthoDB" id="201827at2759"/>
<protein>
    <submittedName>
        <fullName evidence="3">Uncharacterized protein</fullName>
    </submittedName>
</protein>
<feature type="signal peptide" evidence="2">
    <location>
        <begin position="1"/>
        <end position="17"/>
    </location>
</feature>
<keyword evidence="1" id="KW-0812">Transmembrane</keyword>
<comment type="caution">
    <text evidence="3">The sequence shown here is derived from an EMBL/GenBank/DDBJ whole genome shotgun (WGS) entry which is preliminary data.</text>
</comment>
<feature type="transmembrane region" description="Helical" evidence="1">
    <location>
        <begin position="125"/>
        <end position="145"/>
    </location>
</feature>
<reference evidence="4" key="1">
    <citation type="journal article" date="2023" name="Commun. Biol.">
        <title>Genome analysis of Parmales, the sister group of diatoms, reveals the evolutionary specialization of diatoms from phago-mixotrophs to photoautotrophs.</title>
        <authorList>
            <person name="Ban H."/>
            <person name="Sato S."/>
            <person name="Yoshikawa S."/>
            <person name="Yamada K."/>
            <person name="Nakamura Y."/>
            <person name="Ichinomiya M."/>
            <person name="Sato N."/>
            <person name="Blanc-Mathieu R."/>
            <person name="Endo H."/>
            <person name="Kuwata A."/>
            <person name="Ogata H."/>
        </authorList>
    </citation>
    <scope>NUCLEOTIDE SEQUENCE [LARGE SCALE GENOMIC DNA]</scope>
    <source>
        <strain evidence="4">NIES 3700</strain>
    </source>
</reference>
<gene>
    <name evidence="3" type="ORF">TrLO_g4226</name>
</gene>
<evidence type="ECO:0000313" key="4">
    <source>
        <dbReference type="Proteomes" id="UP001165122"/>
    </source>
</evidence>
<keyword evidence="1" id="KW-0472">Membrane</keyword>
<keyword evidence="2" id="KW-0732">Signal</keyword>
<accession>A0A9W7AV91</accession>
<organism evidence="3 4">
    <name type="scientific">Triparma laevis f. longispina</name>
    <dbReference type="NCBI Taxonomy" id="1714387"/>
    <lineage>
        <taxon>Eukaryota</taxon>
        <taxon>Sar</taxon>
        <taxon>Stramenopiles</taxon>
        <taxon>Ochrophyta</taxon>
        <taxon>Bolidophyceae</taxon>
        <taxon>Parmales</taxon>
        <taxon>Triparmaceae</taxon>
        <taxon>Triparma</taxon>
    </lineage>
</organism>
<dbReference type="AlphaFoldDB" id="A0A9W7AV91"/>
<evidence type="ECO:0000313" key="3">
    <source>
        <dbReference type="EMBL" id="GMH74560.1"/>
    </source>
</evidence>
<keyword evidence="4" id="KW-1185">Reference proteome</keyword>
<feature type="transmembrane region" description="Helical" evidence="1">
    <location>
        <begin position="102"/>
        <end position="119"/>
    </location>
</feature>